<evidence type="ECO:0000313" key="1">
    <source>
        <dbReference type="EMBL" id="CAH0374601.1"/>
    </source>
</evidence>
<gene>
    <name evidence="1" type="ORF">PECAL_4P18980</name>
</gene>
<organism evidence="1 2">
    <name type="scientific">Pelagomonas calceolata</name>
    <dbReference type="NCBI Taxonomy" id="35677"/>
    <lineage>
        <taxon>Eukaryota</taxon>
        <taxon>Sar</taxon>
        <taxon>Stramenopiles</taxon>
        <taxon>Ochrophyta</taxon>
        <taxon>Pelagophyceae</taxon>
        <taxon>Pelagomonadales</taxon>
        <taxon>Pelagomonadaceae</taxon>
        <taxon>Pelagomonas</taxon>
    </lineage>
</organism>
<dbReference type="EMBL" id="CAKKNE010000004">
    <property type="protein sequence ID" value="CAH0374601.1"/>
    <property type="molecule type" value="Genomic_DNA"/>
</dbReference>
<dbReference type="Proteomes" id="UP000789595">
    <property type="component" value="Unassembled WGS sequence"/>
</dbReference>
<sequence>MCSNACVAVTRIKIDPNDCDFGAPLSLHITFDALRPLQNVQWFFSYARDIVGAPDDVVELHRAAPADYAGAAHVACSAKLVGDAPNCGVLRCALHEGGGAELYRLDLVCQVTADEATGELRRVIYSPLGD</sequence>
<proteinExistence type="predicted"/>
<keyword evidence="2" id="KW-1185">Reference proteome</keyword>
<reference evidence="1" key="1">
    <citation type="submission" date="2021-11" db="EMBL/GenBank/DDBJ databases">
        <authorList>
            <consortium name="Genoscope - CEA"/>
            <person name="William W."/>
        </authorList>
    </citation>
    <scope>NUCLEOTIDE SEQUENCE</scope>
</reference>
<evidence type="ECO:0000313" key="2">
    <source>
        <dbReference type="Proteomes" id="UP000789595"/>
    </source>
</evidence>
<protein>
    <submittedName>
        <fullName evidence="1">Uncharacterized protein</fullName>
    </submittedName>
</protein>
<comment type="caution">
    <text evidence="1">The sequence shown here is derived from an EMBL/GenBank/DDBJ whole genome shotgun (WGS) entry which is preliminary data.</text>
</comment>
<accession>A0A8J2SPF4</accession>
<name>A0A8J2SPF4_9STRA</name>
<dbReference type="AlphaFoldDB" id="A0A8J2SPF4"/>